<dbReference type="KEGG" id="tcz:108763050"/>
<dbReference type="AlphaFoldDB" id="A0A195DYL6"/>
<name>A0A195DYL6_9HYME</name>
<dbReference type="Proteomes" id="UP000078492">
    <property type="component" value="Unassembled WGS sequence"/>
</dbReference>
<accession>A0A195DYL6</accession>
<reference evidence="1 2" key="1">
    <citation type="submission" date="2015-09" db="EMBL/GenBank/DDBJ databases">
        <title>Trachymyrmex cornetzi WGS genome.</title>
        <authorList>
            <person name="Nygaard S."/>
            <person name="Hu H."/>
            <person name="Boomsma J."/>
            <person name="Zhang G."/>
        </authorList>
    </citation>
    <scope>NUCLEOTIDE SEQUENCE [LARGE SCALE GENOMIC DNA]</scope>
    <source>
        <strain evidence="1">Tcor2-1</strain>
        <tissue evidence="1">Whole body</tissue>
    </source>
</reference>
<dbReference type="EMBL" id="KQ980107">
    <property type="protein sequence ID" value="KYN17699.1"/>
    <property type="molecule type" value="Genomic_DNA"/>
</dbReference>
<evidence type="ECO:0000313" key="1">
    <source>
        <dbReference type="EMBL" id="KYN17699.1"/>
    </source>
</evidence>
<protein>
    <recommendedName>
        <fullName evidence="3">Spaetzle domain-containing protein</fullName>
    </recommendedName>
</protein>
<organism evidence="1 2">
    <name type="scientific">Trachymyrmex cornetzi</name>
    <dbReference type="NCBI Taxonomy" id="471704"/>
    <lineage>
        <taxon>Eukaryota</taxon>
        <taxon>Metazoa</taxon>
        <taxon>Ecdysozoa</taxon>
        <taxon>Arthropoda</taxon>
        <taxon>Hexapoda</taxon>
        <taxon>Insecta</taxon>
        <taxon>Pterygota</taxon>
        <taxon>Neoptera</taxon>
        <taxon>Endopterygota</taxon>
        <taxon>Hymenoptera</taxon>
        <taxon>Apocrita</taxon>
        <taxon>Aculeata</taxon>
        <taxon>Formicoidea</taxon>
        <taxon>Formicidae</taxon>
        <taxon>Myrmicinae</taxon>
        <taxon>Trachymyrmex</taxon>
    </lineage>
</organism>
<proteinExistence type="predicted"/>
<evidence type="ECO:0000313" key="2">
    <source>
        <dbReference type="Proteomes" id="UP000078492"/>
    </source>
</evidence>
<sequence>MAIFSVRFCLPVLVAYVIVNIPLVQGRSLRRRHGHHSHSNYYNFEESLPRDLSGRLDDDLEYYHDFQGQKKSREYPQVLDRSLEYEDSEERVPTSFRRYKHEYDSRDRESLRKDFLRKHNDFDALPMRFVARRKRHNKFATVANYRRFNSKDVTWQYEDEFREQEKVFELEVKQAQNSSICNYTVESIPDTRGSRVPKDLEHVKCNHIGSSCQGTGTYCCIQTYRNIEVSYGDGDTETMKLYVGCVCALQVFDSMMSSEISIID</sequence>
<keyword evidence="2" id="KW-1185">Reference proteome</keyword>
<dbReference type="OrthoDB" id="7701314at2759"/>
<evidence type="ECO:0008006" key="3">
    <source>
        <dbReference type="Google" id="ProtNLM"/>
    </source>
</evidence>
<gene>
    <name evidence="1" type="ORF">ALC57_10068</name>
</gene>